<evidence type="ECO:0000256" key="2">
    <source>
        <dbReference type="ARBA" id="ARBA00022630"/>
    </source>
</evidence>
<evidence type="ECO:0000313" key="6">
    <source>
        <dbReference type="EMBL" id="PSK88166.1"/>
    </source>
</evidence>
<dbReference type="SUPFAM" id="SSF51905">
    <property type="entry name" value="FAD/NAD(P)-binding domain"/>
    <property type="match status" value="1"/>
</dbReference>
<dbReference type="PANTHER" id="PTHR46496:SF1">
    <property type="entry name" value="ZEAXANTHIN EPOXIDASE, CHLOROPLASTIC"/>
    <property type="match status" value="1"/>
</dbReference>
<organism evidence="6 7">
    <name type="scientific">Taibaiella chishuiensis</name>
    <dbReference type="NCBI Taxonomy" id="1434707"/>
    <lineage>
        <taxon>Bacteria</taxon>
        <taxon>Pseudomonadati</taxon>
        <taxon>Bacteroidota</taxon>
        <taxon>Chitinophagia</taxon>
        <taxon>Chitinophagales</taxon>
        <taxon>Chitinophagaceae</taxon>
        <taxon>Taibaiella</taxon>
    </lineage>
</organism>
<comment type="cofactor">
    <cofactor evidence="1">
        <name>FAD</name>
        <dbReference type="ChEBI" id="CHEBI:57692"/>
    </cofactor>
</comment>
<sequence>MNVTIIGGGIGGLTTALVLKRAGIPFVLYEAAPAIKSVGAGIIIANNALQVFRELGIHEEIYRQGNLVDKMIITKADFAPLSEISLQRFEALYGLQNHAIHRSDLYDILARAVGPEHIRINKRLDRIEHEGDVYRLAFADGSVIRSEYVIGADGIKSQVRQQLFPGSVYRDARQICWRGVTGYQLPERYRHEVIEAWHKGRRVGFVQTGKDKVYWYLVINTRQEIPGAGPDAYIADFHPLIGELVAATPKDTLIKAPIYDLKPIPAWSKDKVCLVGDAAHATTPNLGQGACQAVEDAYVLGELLKQYNMVDAFKKYPELRRAKAQYVVKTSWQVGVLSHLENRAGMGIRNFILKYLTPASVNVRQMARLFRLSPVN</sequence>
<dbReference type="EMBL" id="PYGD01000015">
    <property type="protein sequence ID" value="PSK88166.1"/>
    <property type="molecule type" value="Genomic_DNA"/>
</dbReference>
<evidence type="ECO:0000256" key="1">
    <source>
        <dbReference type="ARBA" id="ARBA00001974"/>
    </source>
</evidence>
<accession>A0A2P8CT66</accession>
<evidence type="ECO:0000313" key="7">
    <source>
        <dbReference type="Proteomes" id="UP000240572"/>
    </source>
</evidence>
<keyword evidence="4" id="KW-0560">Oxidoreductase</keyword>
<dbReference type="GO" id="GO:0071949">
    <property type="term" value="F:FAD binding"/>
    <property type="evidence" value="ECO:0007669"/>
    <property type="project" value="InterPro"/>
</dbReference>
<keyword evidence="7" id="KW-1185">Reference proteome</keyword>
<dbReference type="AlphaFoldDB" id="A0A2P8CT66"/>
<dbReference type="PANTHER" id="PTHR46496">
    <property type="match status" value="1"/>
</dbReference>
<dbReference type="Gene3D" id="3.50.50.60">
    <property type="entry name" value="FAD/NAD(P)-binding domain"/>
    <property type="match status" value="1"/>
</dbReference>
<proteinExistence type="predicted"/>
<evidence type="ECO:0000256" key="4">
    <source>
        <dbReference type="ARBA" id="ARBA00023002"/>
    </source>
</evidence>
<evidence type="ECO:0000256" key="3">
    <source>
        <dbReference type="ARBA" id="ARBA00022827"/>
    </source>
</evidence>
<keyword evidence="2" id="KW-0285">Flavoprotein</keyword>
<reference evidence="6 7" key="1">
    <citation type="submission" date="2018-03" db="EMBL/GenBank/DDBJ databases">
        <title>Genomic Encyclopedia of Type Strains, Phase III (KMG-III): the genomes of soil and plant-associated and newly described type strains.</title>
        <authorList>
            <person name="Whitman W."/>
        </authorList>
    </citation>
    <scope>NUCLEOTIDE SEQUENCE [LARGE SCALE GENOMIC DNA]</scope>
    <source>
        <strain evidence="6 7">CGMCC 1.12700</strain>
    </source>
</reference>
<dbReference type="InterPro" id="IPR002938">
    <property type="entry name" value="FAD-bd"/>
</dbReference>
<dbReference type="InterPro" id="IPR036188">
    <property type="entry name" value="FAD/NAD-bd_sf"/>
</dbReference>
<dbReference type="Pfam" id="PF01494">
    <property type="entry name" value="FAD_binding_3"/>
    <property type="match status" value="1"/>
</dbReference>
<keyword evidence="3" id="KW-0274">FAD</keyword>
<dbReference type="Proteomes" id="UP000240572">
    <property type="component" value="Unassembled WGS sequence"/>
</dbReference>
<evidence type="ECO:0000259" key="5">
    <source>
        <dbReference type="Pfam" id="PF01494"/>
    </source>
</evidence>
<dbReference type="PRINTS" id="PR00420">
    <property type="entry name" value="RNGMNOXGNASE"/>
</dbReference>
<gene>
    <name evidence="6" type="ORF">B0I18_11560</name>
</gene>
<protein>
    <submittedName>
        <fullName evidence="6">2-polyprenyl-6-methoxyphenol hydroxylase-like FAD-dependent oxidoreductase</fullName>
    </submittedName>
</protein>
<dbReference type="RefSeq" id="WP_106525336.1">
    <property type="nucleotide sequence ID" value="NZ_PYGD01000015.1"/>
</dbReference>
<comment type="caution">
    <text evidence="6">The sequence shown here is derived from an EMBL/GenBank/DDBJ whole genome shotgun (WGS) entry which is preliminary data.</text>
</comment>
<dbReference type="OrthoDB" id="9766816at2"/>
<feature type="domain" description="FAD-binding" evidence="5">
    <location>
        <begin position="2"/>
        <end position="329"/>
    </location>
</feature>
<name>A0A2P8CT66_9BACT</name>
<dbReference type="GO" id="GO:0016491">
    <property type="term" value="F:oxidoreductase activity"/>
    <property type="evidence" value="ECO:0007669"/>
    <property type="project" value="UniProtKB-KW"/>
</dbReference>